<feature type="transmembrane region" description="Helical" evidence="1">
    <location>
        <begin position="260"/>
        <end position="280"/>
    </location>
</feature>
<protein>
    <submittedName>
        <fullName evidence="2">Uncharacterized protein</fullName>
    </submittedName>
</protein>
<proteinExistence type="predicted"/>
<comment type="caution">
    <text evidence="2">The sequence shown here is derived from an EMBL/GenBank/DDBJ whole genome shotgun (WGS) entry which is preliminary data.</text>
</comment>
<feature type="transmembrane region" description="Helical" evidence="1">
    <location>
        <begin position="217"/>
        <end position="239"/>
    </location>
</feature>
<reference evidence="2" key="1">
    <citation type="journal article" date="2015" name="Nature">
        <title>Complex archaea that bridge the gap between prokaryotes and eukaryotes.</title>
        <authorList>
            <person name="Spang A."/>
            <person name="Saw J.H."/>
            <person name="Jorgensen S.L."/>
            <person name="Zaremba-Niedzwiedzka K."/>
            <person name="Martijn J."/>
            <person name="Lind A.E."/>
            <person name="van Eijk R."/>
            <person name="Schleper C."/>
            <person name="Guy L."/>
            <person name="Ettema T.J."/>
        </authorList>
    </citation>
    <scope>NUCLEOTIDE SEQUENCE</scope>
</reference>
<name>A0A0F9V0P0_9ZZZZ</name>
<accession>A0A0F9V0P0</accession>
<sequence length="282" mass="30525">MNLQKLILLIVVTVLILSVAYADTINPISDALDGSCEARNGSANNCTTTLMEVGSNSFGSLFEWERTFLKFDLNGLSTVSVATFNIFYQGTSIEGSGDTWDANVALVEDIGNTLDTGDYFNATLFTIDESWFDQDLTSNLTIDITDAWNDSIKEGRNFLVIRIAMNDEPSHTSGDDTQFVQLCDTGSSSGSCSPPGSNPSIDFTPTRFAVTGSARTMLSLVPLMGGVVVIFLALGFFVLGRKSETVGEQLVRFQDVVFSVVVTMFLFTILTVITNTMLAVTV</sequence>
<dbReference type="AlphaFoldDB" id="A0A0F9V0P0"/>
<keyword evidence="1" id="KW-0812">Transmembrane</keyword>
<gene>
    <name evidence="2" type="ORF">LCGC14_0464430</name>
</gene>
<keyword evidence="1" id="KW-1133">Transmembrane helix</keyword>
<dbReference type="EMBL" id="LAZR01000483">
    <property type="protein sequence ID" value="KKN67096.1"/>
    <property type="molecule type" value="Genomic_DNA"/>
</dbReference>
<organism evidence="2">
    <name type="scientific">marine sediment metagenome</name>
    <dbReference type="NCBI Taxonomy" id="412755"/>
    <lineage>
        <taxon>unclassified sequences</taxon>
        <taxon>metagenomes</taxon>
        <taxon>ecological metagenomes</taxon>
    </lineage>
</organism>
<evidence type="ECO:0000256" key="1">
    <source>
        <dbReference type="SAM" id="Phobius"/>
    </source>
</evidence>
<evidence type="ECO:0000313" key="2">
    <source>
        <dbReference type="EMBL" id="KKN67096.1"/>
    </source>
</evidence>
<keyword evidence="1" id="KW-0472">Membrane</keyword>